<comment type="caution">
    <text evidence="1">The sequence shown here is derived from an EMBL/GenBank/DDBJ whole genome shotgun (WGS) entry which is preliminary data.</text>
</comment>
<protein>
    <submittedName>
        <fullName evidence="1">Uncharacterized protein</fullName>
    </submittedName>
</protein>
<reference evidence="1" key="1">
    <citation type="submission" date="2023-12" db="EMBL/GenBank/DDBJ databases">
        <title>Genome assembly of Anisodus tanguticus.</title>
        <authorList>
            <person name="Wang Y.-J."/>
        </authorList>
    </citation>
    <scope>NUCLEOTIDE SEQUENCE</scope>
    <source>
        <strain evidence="1">KB-2021</strain>
        <tissue evidence="1">Leaf</tissue>
    </source>
</reference>
<dbReference type="Proteomes" id="UP001291623">
    <property type="component" value="Unassembled WGS sequence"/>
</dbReference>
<name>A0AAE1VUH2_9SOLA</name>
<dbReference type="AlphaFoldDB" id="A0AAE1VUH2"/>
<organism evidence="1 2">
    <name type="scientific">Anisodus tanguticus</name>
    <dbReference type="NCBI Taxonomy" id="243964"/>
    <lineage>
        <taxon>Eukaryota</taxon>
        <taxon>Viridiplantae</taxon>
        <taxon>Streptophyta</taxon>
        <taxon>Embryophyta</taxon>
        <taxon>Tracheophyta</taxon>
        <taxon>Spermatophyta</taxon>
        <taxon>Magnoliopsida</taxon>
        <taxon>eudicotyledons</taxon>
        <taxon>Gunneridae</taxon>
        <taxon>Pentapetalae</taxon>
        <taxon>asterids</taxon>
        <taxon>lamiids</taxon>
        <taxon>Solanales</taxon>
        <taxon>Solanaceae</taxon>
        <taxon>Solanoideae</taxon>
        <taxon>Hyoscyameae</taxon>
        <taxon>Anisodus</taxon>
    </lineage>
</organism>
<gene>
    <name evidence="1" type="ORF">RND71_008729</name>
</gene>
<evidence type="ECO:0000313" key="1">
    <source>
        <dbReference type="EMBL" id="KAK4373345.1"/>
    </source>
</evidence>
<dbReference type="EMBL" id="JAVYJV010000004">
    <property type="protein sequence ID" value="KAK4373345.1"/>
    <property type="molecule type" value="Genomic_DNA"/>
</dbReference>
<accession>A0AAE1VUH2</accession>
<keyword evidence="2" id="KW-1185">Reference proteome</keyword>
<proteinExistence type="predicted"/>
<sequence length="89" mass="10257">MANTLLNKLCMNEEDPMINAEVRCKHDILLKMQTSWSDSNPGWSCPHYEPRIASFSYGETKEVDERSRFILPILVNKIKELEENTSVLG</sequence>
<evidence type="ECO:0000313" key="2">
    <source>
        <dbReference type="Proteomes" id="UP001291623"/>
    </source>
</evidence>